<reference evidence="4" key="1">
    <citation type="submission" date="2009-07" db="EMBL/GenBank/DDBJ databases">
        <title>Complete genome sequence of Zobellia galactanivorans Dsij.</title>
        <authorList>
            <consortium name="Genoscope - CEA"/>
        </authorList>
    </citation>
    <scope>NUCLEOTIDE SEQUENCE [LARGE SCALE GENOMIC DNA]</scope>
    <source>
        <strain evidence="4">DSM 12802 / CCUG 47099 / CIP 106680 / NCIMB 13871 / Dsij</strain>
    </source>
</reference>
<evidence type="ECO:0000259" key="2">
    <source>
        <dbReference type="Pfam" id="PF06283"/>
    </source>
</evidence>
<keyword evidence="1" id="KW-0472">Membrane</keyword>
<dbReference type="STRING" id="63186.ZOBELLIA_1812"/>
<name>G0LB85_ZOBGA</name>
<dbReference type="EMBL" id="FP476056">
    <property type="protein sequence ID" value="CAZ95865.1"/>
    <property type="molecule type" value="Genomic_DNA"/>
</dbReference>
<keyword evidence="4" id="KW-1185">Reference proteome</keyword>
<dbReference type="Pfam" id="PF06283">
    <property type="entry name" value="ThuA"/>
    <property type="match status" value="1"/>
</dbReference>
<feature type="transmembrane region" description="Helical" evidence="1">
    <location>
        <begin position="30"/>
        <end position="46"/>
    </location>
</feature>
<accession>G0LB85</accession>
<dbReference type="Gene3D" id="3.40.50.880">
    <property type="match status" value="1"/>
</dbReference>
<sequence length="350" mass="39488">MGHILFLFLINLIVIPYIYASKTYDMRNFRTLVLVFSMVFTINTLFSQTASSKKIRTLIVDGQNNHDQWPKITYMLKTEMENTGLFTVEVARSAYTWKGDNFIAEFPIKDLPKTEAKEKPVADANYSPDFSKYDVVICNFGWNAAPWPEKTQKKFEKYIKKGGGLVVFHAADNSFPEWEAYNQMIGLGGWGDRTEKDGPYVYYNDAGELIRDNSPGNAGSHGPQSEYQVQIRNEDHPITKGMPKVWLHTKDELYNSLRGPAENMEVLATAYSDPENKGTGRHEPALMSLEYGKGRIFHNIMGHVDYSVECVGFLTSMLRGAEWAATGAVSQPIPADFPTAGQTSSRKFTK</sequence>
<evidence type="ECO:0000313" key="3">
    <source>
        <dbReference type="EMBL" id="CAZ95865.1"/>
    </source>
</evidence>
<dbReference type="Proteomes" id="UP000008898">
    <property type="component" value="Chromosome"/>
</dbReference>
<dbReference type="HOGENOM" id="CLU_082117_0_0_10"/>
<reference evidence="3 4" key="2">
    <citation type="journal article" date="2012" name="Environ. Microbiol.">
        <title>Characterization of the first alginolytic operons in a marine bacterium: from their emergence in marine Flavobacteriia to their independent transfers to marine Proteobacteria and human gut Bacteroides.</title>
        <authorList>
            <person name="Thomas F."/>
            <person name="Barbeyron T."/>
            <person name="Tonon T."/>
            <person name="Genicot S."/>
            <person name="Czjzek M."/>
            <person name="Michel G."/>
        </authorList>
    </citation>
    <scope>NUCLEOTIDE SEQUENCE [LARGE SCALE GENOMIC DNA]</scope>
    <source>
        <strain evidence="4">DSM 12802 / CCUG 47099 / CIP 106680 / NCIMB 13871 / Dsij</strain>
    </source>
</reference>
<protein>
    <recommendedName>
        <fullName evidence="2">ThuA-like domain-containing protein</fullName>
    </recommendedName>
</protein>
<evidence type="ECO:0000256" key="1">
    <source>
        <dbReference type="SAM" id="Phobius"/>
    </source>
</evidence>
<dbReference type="PANTHER" id="PTHR40469:SF2">
    <property type="entry name" value="GALACTOSE-BINDING DOMAIN-LIKE SUPERFAMILY PROTEIN"/>
    <property type="match status" value="1"/>
</dbReference>
<dbReference type="InterPro" id="IPR029010">
    <property type="entry name" value="ThuA-like"/>
</dbReference>
<evidence type="ECO:0000313" key="4">
    <source>
        <dbReference type="Proteomes" id="UP000008898"/>
    </source>
</evidence>
<organism evidence="3 4">
    <name type="scientific">Zobellia galactanivorans (strain DSM 12802 / CCUG 47099 / CIP 106680 / NCIMB 13871 / Dsij)</name>
    <dbReference type="NCBI Taxonomy" id="63186"/>
    <lineage>
        <taxon>Bacteria</taxon>
        <taxon>Pseudomonadati</taxon>
        <taxon>Bacteroidota</taxon>
        <taxon>Flavobacteriia</taxon>
        <taxon>Flavobacteriales</taxon>
        <taxon>Flavobacteriaceae</taxon>
        <taxon>Zobellia</taxon>
    </lineage>
</organism>
<keyword evidence="1" id="KW-1133">Transmembrane helix</keyword>
<keyword evidence="1" id="KW-0812">Transmembrane</keyword>
<dbReference type="PANTHER" id="PTHR40469">
    <property type="entry name" value="SECRETED GLYCOSYL HYDROLASE"/>
    <property type="match status" value="1"/>
</dbReference>
<gene>
    <name evidence="3" type="ordered locus">zobellia_1812</name>
</gene>
<dbReference type="AlphaFoldDB" id="G0LB85"/>
<dbReference type="SUPFAM" id="SSF52317">
    <property type="entry name" value="Class I glutamine amidotransferase-like"/>
    <property type="match status" value="1"/>
</dbReference>
<dbReference type="InterPro" id="IPR029062">
    <property type="entry name" value="Class_I_gatase-like"/>
</dbReference>
<dbReference type="PATRIC" id="fig|63186.3.peg.1787"/>
<dbReference type="KEGG" id="zga:ZOBELLIA_1812"/>
<feature type="domain" description="ThuA-like" evidence="2">
    <location>
        <begin position="129"/>
        <end position="324"/>
    </location>
</feature>
<proteinExistence type="predicted"/>